<dbReference type="Proteomes" id="UP000183287">
    <property type="component" value="Unassembled WGS sequence"/>
</dbReference>
<protein>
    <submittedName>
        <fullName evidence="1">Uncharacterized protein</fullName>
    </submittedName>
</protein>
<reference evidence="2" key="1">
    <citation type="submission" date="2016-10" db="EMBL/GenBank/DDBJ databases">
        <authorList>
            <person name="Varghese N."/>
            <person name="Submissions S."/>
        </authorList>
    </citation>
    <scope>NUCLEOTIDE SEQUENCE [LARGE SCALE GENOMIC DNA]</scope>
    <source>
        <strain evidence="2">Nm44</strain>
    </source>
</reference>
<dbReference type="EMBL" id="FOUB01000030">
    <property type="protein sequence ID" value="SFM46607.1"/>
    <property type="molecule type" value="Genomic_DNA"/>
</dbReference>
<proteinExistence type="predicted"/>
<gene>
    <name evidence="1" type="ORF">SAMN05421863_10303</name>
</gene>
<dbReference type="RefSeq" id="WP_177198116.1">
    <property type="nucleotide sequence ID" value="NZ_FOUB01000030.1"/>
</dbReference>
<evidence type="ECO:0000313" key="1">
    <source>
        <dbReference type="EMBL" id="SFM46607.1"/>
    </source>
</evidence>
<organism evidence="1 2">
    <name type="scientific">Nitrosomonas communis</name>
    <dbReference type="NCBI Taxonomy" id="44574"/>
    <lineage>
        <taxon>Bacteria</taxon>
        <taxon>Pseudomonadati</taxon>
        <taxon>Pseudomonadota</taxon>
        <taxon>Betaproteobacteria</taxon>
        <taxon>Nitrosomonadales</taxon>
        <taxon>Nitrosomonadaceae</taxon>
        <taxon>Nitrosomonas</taxon>
    </lineage>
</organism>
<accession>A0A1I4R2V9</accession>
<evidence type="ECO:0000313" key="2">
    <source>
        <dbReference type="Proteomes" id="UP000183287"/>
    </source>
</evidence>
<name>A0A1I4R2V9_9PROT</name>
<keyword evidence="2" id="KW-1185">Reference proteome</keyword>
<dbReference type="AlphaFoldDB" id="A0A1I4R2V9"/>
<sequence length="52" mass="5980">MKCPQWLPYRLLFVKGTTGDHAATPGKHDWALFITTDTPMEASRMLEIYALR</sequence>